<sequence length="76" mass="7761">GPLQDVAAAIAKATQTPGPNPVPPQGGVAAQADAAAKGAAVPEREVMPGRTAYNTERICARSFWGSLSCTEKVVQQ</sequence>
<proteinExistence type="predicted"/>
<dbReference type="RefSeq" id="WP_170146068.1">
    <property type="nucleotide sequence ID" value="NZ_NPEU01000551.1"/>
</dbReference>
<dbReference type="EMBL" id="NPEU01000551">
    <property type="protein sequence ID" value="RAI30930.1"/>
    <property type="molecule type" value="Genomic_DNA"/>
</dbReference>
<feature type="region of interest" description="Disordered" evidence="1">
    <location>
        <begin position="13"/>
        <end position="43"/>
    </location>
</feature>
<protein>
    <submittedName>
        <fullName evidence="2">Uncharacterized protein</fullName>
    </submittedName>
</protein>
<dbReference type="AlphaFoldDB" id="A0A327JWN8"/>
<accession>A0A327JWN8</accession>
<comment type="caution">
    <text evidence="2">The sequence shown here is derived from an EMBL/GenBank/DDBJ whole genome shotgun (WGS) entry which is preliminary data.</text>
</comment>
<gene>
    <name evidence="2" type="ORF">CH338_26795</name>
</gene>
<reference evidence="2 3" key="1">
    <citation type="submission" date="2017-07" db="EMBL/GenBank/DDBJ databases">
        <title>Draft Genome Sequences of Select Purple Nonsulfur Bacteria.</title>
        <authorList>
            <person name="Lasarre B."/>
            <person name="Mckinlay J.B."/>
        </authorList>
    </citation>
    <scope>NUCLEOTIDE SEQUENCE [LARGE SCALE GENOMIC DNA]</scope>
    <source>
        <strain evidence="2 3">DSM 11907</strain>
    </source>
</reference>
<evidence type="ECO:0000313" key="3">
    <source>
        <dbReference type="Proteomes" id="UP000248863"/>
    </source>
</evidence>
<feature type="compositionally biased region" description="Low complexity" evidence="1">
    <location>
        <begin position="25"/>
        <end position="40"/>
    </location>
</feature>
<evidence type="ECO:0000256" key="1">
    <source>
        <dbReference type="SAM" id="MobiDB-lite"/>
    </source>
</evidence>
<name>A0A327JWN8_9BRAD</name>
<feature type="non-terminal residue" evidence="2">
    <location>
        <position position="1"/>
    </location>
</feature>
<evidence type="ECO:0000313" key="2">
    <source>
        <dbReference type="EMBL" id="RAI30930.1"/>
    </source>
</evidence>
<keyword evidence="3" id="KW-1185">Reference proteome</keyword>
<organism evidence="2 3">
    <name type="scientific">Rhodoplanes elegans</name>
    <dbReference type="NCBI Taxonomy" id="29408"/>
    <lineage>
        <taxon>Bacteria</taxon>
        <taxon>Pseudomonadati</taxon>
        <taxon>Pseudomonadota</taxon>
        <taxon>Alphaproteobacteria</taxon>
        <taxon>Hyphomicrobiales</taxon>
        <taxon>Nitrobacteraceae</taxon>
        <taxon>Rhodoplanes</taxon>
    </lineage>
</organism>
<dbReference type="Proteomes" id="UP000248863">
    <property type="component" value="Unassembled WGS sequence"/>
</dbReference>